<feature type="region of interest" description="Disordered" evidence="3">
    <location>
        <begin position="1"/>
        <end position="91"/>
    </location>
</feature>
<feature type="compositionally biased region" description="Acidic residues" evidence="3">
    <location>
        <begin position="41"/>
        <end position="57"/>
    </location>
</feature>
<feature type="domain" description="RRM" evidence="4">
    <location>
        <begin position="222"/>
        <end position="297"/>
    </location>
</feature>
<dbReference type="InterPro" id="IPR000504">
    <property type="entry name" value="RRM_dom"/>
</dbReference>
<dbReference type="PROSITE" id="PS50102">
    <property type="entry name" value="RRM"/>
    <property type="match status" value="1"/>
</dbReference>
<keyword evidence="6" id="KW-1185">Reference proteome</keyword>
<feature type="compositionally biased region" description="Basic residues" evidence="3">
    <location>
        <begin position="359"/>
        <end position="370"/>
    </location>
</feature>
<feature type="compositionally biased region" description="Basic residues" evidence="3">
    <location>
        <begin position="296"/>
        <end position="310"/>
    </location>
</feature>
<dbReference type="PhylomeDB" id="B3MA78"/>
<feature type="compositionally biased region" description="Acidic residues" evidence="3">
    <location>
        <begin position="8"/>
        <end position="33"/>
    </location>
</feature>
<proteinExistence type="predicted"/>
<feature type="compositionally biased region" description="Basic and acidic residues" evidence="3">
    <location>
        <begin position="82"/>
        <end position="91"/>
    </location>
</feature>
<protein>
    <recommendedName>
        <fullName evidence="4">RRM domain-containing protein</fullName>
    </recommendedName>
</protein>
<dbReference type="EMBL" id="CH902618">
    <property type="protein sequence ID" value="EDV39092.1"/>
    <property type="molecule type" value="Genomic_DNA"/>
</dbReference>
<accession>B3MA78</accession>
<dbReference type="OrthoDB" id="6361271at2759"/>
<dbReference type="InterPro" id="IPR035979">
    <property type="entry name" value="RBD_domain_sf"/>
</dbReference>
<feature type="compositionally biased region" description="Basic and acidic residues" evidence="3">
    <location>
        <begin position="316"/>
        <end position="334"/>
    </location>
</feature>
<dbReference type="Proteomes" id="UP000007801">
    <property type="component" value="Unassembled WGS sequence"/>
</dbReference>
<dbReference type="GO" id="GO:0003723">
    <property type="term" value="F:RNA binding"/>
    <property type="evidence" value="ECO:0007669"/>
    <property type="project" value="UniProtKB-UniRule"/>
</dbReference>
<reference evidence="5 6" key="1">
    <citation type="journal article" date="2007" name="Nature">
        <title>Evolution of genes and genomes on the Drosophila phylogeny.</title>
        <authorList>
            <consortium name="Drosophila 12 Genomes Consortium"/>
            <person name="Clark A.G."/>
            <person name="Eisen M.B."/>
            <person name="Smith D.R."/>
            <person name="Bergman C.M."/>
            <person name="Oliver B."/>
            <person name="Markow T.A."/>
            <person name="Kaufman T.C."/>
            <person name="Kellis M."/>
            <person name="Gelbart W."/>
            <person name="Iyer V.N."/>
            <person name="Pollard D.A."/>
            <person name="Sackton T.B."/>
            <person name="Larracuente A.M."/>
            <person name="Singh N.D."/>
            <person name="Abad J.P."/>
            <person name="Abt D.N."/>
            <person name="Adryan B."/>
            <person name="Aguade M."/>
            <person name="Akashi H."/>
            <person name="Anderson W.W."/>
            <person name="Aquadro C.F."/>
            <person name="Ardell D.H."/>
            <person name="Arguello R."/>
            <person name="Artieri C.G."/>
            <person name="Barbash D.A."/>
            <person name="Barker D."/>
            <person name="Barsanti P."/>
            <person name="Batterham P."/>
            <person name="Batzoglou S."/>
            <person name="Begun D."/>
            <person name="Bhutkar A."/>
            <person name="Blanco E."/>
            <person name="Bosak S.A."/>
            <person name="Bradley R.K."/>
            <person name="Brand A.D."/>
            <person name="Brent M.R."/>
            <person name="Brooks A.N."/>
            <person name="Brown R.H."/>
            <person name="Butlin R.K."/>
            <person name="Caggese C."/>
            <person name="Calvi B.R."/>
            <person name="Bernardo de Carvalho A."/>
            <person name="Caspi A."/>
            <person name="Castrezana S."/>
            <person name="Celniker S.E."/>
            <person name="Chang J.L."/>
            <person name="Chapple C."/>
            <person name="Chatterji S."/>
            <person name="Chinwalla A."/>
            <person name="Civetta A."/>
            <person name="Clifton S.W."/>
            <person name="Comeron J.M."/>
            <person name="Costello J.C."/>
            <person name="Coyne J.A."/>
            <person name="Daub J."/>
            <person name="David R.G."/>
            <person name="Delcher A.L."/>
            <person name="Delehaunty K."/>
            <person name="Do C.B."/>
            <person name="Ebling H."/>
            <person name="Edwards K."/>
            <person name="Eickbush T."/>
            <person name="Evans J.D."/>
            <person name="Filipski A."/>
            <person name="Findeiss S."/>
            <person name="Freyhult E."/>
            <person name="Fulton L."/>
            <person name="Fulton R."/>
            <person name="Garcia A.C."/>
            <person name="Gardiner A."/>
            <person name="Garfield D.A."/>
            <person name="Garvin B.E."/>
            <person name="Gibson G."/>
            <person name="Gilbert D."/>
            <person name="Gnerre S."/>
            <person name="Godfrey J."/>
            <person name="Good R."/>
            <person name="Gotea V."/>
            <person name="Gravely B."/>
            <person name="Greenberg A.J."/>
            <person name="Griffiths-Jones S."/>
            <person name="Gross S."/>
            <person name="Guigo R."/>
            <person name="Gustafson E.A."/>
            <person name="Haerty W."/>
            <person name="Hahn M.W."/>
            <person name="Halligan D.L."/>
            <person name="Halpern A.L."/>
            <person name="Halter G.M."/>
            <person name="Han M.V."/>
            <person name="Heger A."/>
            <person name="Hillier L."/>
            <person name="Hinrichs A.S."/>
            <person name="Holmes I."/>
            <person name="Hoskins R.A."/>
            <person name="Hubisz M.J."/>
            <person name="Hultmark D."/>
            <person name="Huntley M.A."/>
            <person name="Jaffe D.B."/>
            <person name="Jagadeeshan S."/>
            <person name="Jeck W.R."/>
            <person name="Johnson J."/>
            <person name="Jones C.D."/>
            <person name="Jordan W.C."/>
            <person name="Karpen G.H."/>
            <person name="Kataoka E."/>
            <person name="Keightley P.D."/>
            <person name="Kheradpour P."/>
            <person name="Kirkness E.F."/>
            <person name="Koerich L.B."/>
            <person name="Kristiansen K."/>
            <person name="Kudrna D."/>
            <person name="Kulathinal R.J."/>
            <person name="Kumar S."/>
            <person name="Kwok R."/>
            <person name="Lander E."/>
            <person name="Langley C.H."/>
            <person name="Lapoint R."/>
            <person name="Lazzaro B.P."/>
            <person name="Lee S.J."/>
            <person name="Levesque L."/>
            <person name="Li R."/>
            <person name="Lin C.F."/>
            <person name="Lin M.F."/>
            <person name="Lindblad-Toh K."/>
            <person name="Llopart A."/>
            <person name="Long M."/>
            <person name="Low L."/>
            <person name="Lozovsky E."/>
            <person name="Lu J."/>
            <person name="Luo M."/>
            <person name="Machado C.A."/>
            <person name="Makalowski W."/>
            <person name="Marzo M."/>
            <person name="Matsuda M."/>
            <person name="Matzkin L."/>
            <person name="McAllister B."/>
            <person name="McBride C.S."/>
            <person name="McKernan B."/>
            <person name="McKernan K."/>
            <person name="Mendez-Lago M."/>
            <person name="Minx P."/>
            <person name="Mollenhauer M.U."/>
            <person name="Montooth K."/>
            <person name="Mount S.M."/>
            <person name="Mu X."/>
            <person name="Myers E."/>
            <person name="Negre B."/>
            <person name="Newfeld S."/>
            <person name="Nielsen R."/>
            <person name="Noor M.A."/>
            <person name="O'Grady P."/>
            <person name="Pachter L."/>
            <person name="Papaceit M."/>
            <person name="Parisi M.J."/>
            <person name="Parisi M."/>
            <person name="Parts L."/>
            <person name="Pedersen J.S."/>
            <person name="Pesole G."/>
            <person name="Phillippy A.M."/>
            <person name="Ponting C.P."/>
            <person name="Pop M."/>
            <person name="Porcelli D."/>
            <person name="Powell J.R."/>
            <person name="Prohaska S."/>
            <person name="Pruitt K."/>
            <person name="Puig M."/>
            <person name="Quesneville H."/>
            <person name="Ram K.R."/>
            <person name="Rand D."/>
            <person name="Rasmussen M.D."/>
            <person name="Reed L.K."/>
            <person name="Reenan R."/>
            <person name="Reily A."/>
            <person name="Remington K.A."/>
            <person name="Rieger T.T."/>
            <person name="Ritchie M.G."/>
            <person name="Robin C."/>
            <person name="Rogers Y.H."/>
            <person name="Rohde C."/>
            <person name="Rozas J."/>
            <person name="Rubenfield M.J."/>
            <person name="Ruiz A."/>
            <person name="Russo S."/>
            <person name="Salzberg S.L."/>
            <person name="Sanchez-Gracia A."/>
            <person name="Saranga D.J."/>
            <person name="Sato H."/>
            <person name="Schaeffer S.W."/>
            <person name="Schatz M.C."/>
            <person name="Schlenke T."/>
            <person name="Schwartz R."/>
            <person name="Segarra C."/>
            <person name="Singh R.S."/>
            <person name="Sirot L."/>
            <person name="Sirota M."/>
            <person name="Sisneros N.B."/>
            <person name="Smith C.D."/>
            <person name="Smith T.F."/>
            <person name="Spieth J."/>
            <person name="Stage D.E."/>
            <person name="Stark A."/>
            <person name="Stephan W."/>
            <person name="Strausberg R.L."/>
            <person name="Strempel S."/>
            <person name="Sturgill D."/>
            <person name="Sutton G."/>
            <person name="Sutton G.G."/>
            <person name="Tao W."/>
            <person name="Teichmann S."/>
            <person name="Tobari Y.N."/>
            <person name="Tomimura Y."/>
            <person name="Tsolas J.M."/>
            <person name="Valente V.L."/>
            <person name="Venter E."/>
            <person name="Venter J.C."/>
            <person name="Vicario S."/>
            <person name="Vieira F.G."/>
            <person name="Vilella A.J."/>
            <person name="Villasante A."/>
            <person name="Walenz B."/>
            <person name="Wang J."/>
            <person name="Wasserman M."/>
            <person name="Watts T."/>
            <person name="Wilson D."/>
            <person name="Wilson R.K."/>
            <person name="Wing R.A."/>
            <person name="Wolfner M.F."/>
            <person name="Wong A."/>
            <person name="Wong G.K."/>
            <person name="Wu C.I."/>
            <person name="Wu G."/>
            <person name="Yamamoto D."/>
            <person name="Yang H.P."/>
            <person name="Yang S.P."/>
            <person name="Yorke J.A."/>
            <person name="Yoshida K."/>
            <person name="Zdobnov E."/>
            <person name="Zhang P."/>
            <person name="Zhang Y."/>
            <person name="Zimin A.V."/>
            <person name="Baldwin J."/>
            <person name="Abdouelleil A."/>
            <person name="Abdulkadir J."/>
            <person name="Abebe A."/>
            <person name="Abera B."/>
            <person name="Abreu J."/>
            <person name="Acer S.C."/>
            <person name="Aftuck L."/>
            <person name="Alexander A."/>
            <person name="An P."/>
            <person name="Anderson E."/>
            <person name="Anderson S."/>
            <person name="Arachi H."/>
            <person name="Azer M."/>
            <person name="Bachantsang P."/>
            <person name="Barry A."/>
            <person name="Bayul T."/>
            <person name="Berlin A."/>
            <person name="Bessette D."/>
            <person name="Bloom T."/>
            <person name="Blye J."/>
            <person name="Boguslavskiy L."/>
            <person name="Bonnet C."/>
            <person name="Boukhgalter B."/>
            <person name="Bourzgui I."/>
            <person name="Brown A."/>
            <person name="Cahill P."/>
            <person name="Channer S."/>
            <person name="Cheshatsang Y."/>
            <person name="Chuda L."/>
            <person name="Citroen M."/>
            <person name="Collymore A."/>
            <person name="Cooke P."/>
            <person name="Costello M."/>
            <person name="D'Aco K."/>
            <person name="Daza R."/>
            <person name="De Haan G."/>
            <person name="DeGray S."/>
            <person name="DeMaso C."/>
            <person name="Dhargay N."/>
            <person name="Dooley K."/>
            <person name="Dooley E."/>
            <person name="Doricent M."/>
            <person name="Dorje P."/>
            <person name="Dorjee K."/>
            <person name="Dupes A."/>
            <person name="Elong R."/>
            <person name="Falk J."/>
            <person name="Farina A."/>
            <person name="Faro S."/>
            <person name="Ferguson D."/>
            <person name="Fisher S."/>
            <person name="Foley C.D."/>
            <person name="Franke A."/>
            <person name="Friedrich D."/>
            <person name="Gadbois L."/>
            <person name="Gearin G."/>
            <person name="Gearin C.R."/>
            <person name="Giannoukos G."/>
            <person name="Goode T."/>
            <person name="Graham J."/>
            <person name="Grandbois E."/>
            <person name="Grewal S."/>
            <person name="Gyaltsen K."/>
            <person name="Hafez N."/>
            <person name="Hagos B."/>
            <person name="Hall J."/>
            <person name="Henson C."/>
            <person name="Hollinger A."/>
            <person name="Honan T."/>
            <person name="Huard M.D."/>
            <person name="Hughes L."/>
            <person name="Hurhula B."/>
            <person name="Husby M.E."/>
            <person name="Kamat A."/>
            <person name="Kanga B."/>
            <person name="Kashin S."/>
            <person name="Khazanovich D."/>
            <person name="Kisner P."/>
            <person name="Lance K."/>
            <person name="Lara M."/>
            <person name="Lee W."/>
            <person name="Lennon N."/>
            <person name="Letendre F."/>
            <person name="LeVine R."/>
            <person name="Lipovsky A."/>
            <person name="Liu X."/>
            <person name="Liu J."/>
            <person name="Liu S."/>
            <person name="Lokyitsang T."/>
            <person name="Lokyitsang Y."/>
            <person name="Lubonja R."/>
            <person name="Lui A."/>
            <person name="MacDonald P."/>
            <person name="Magnisalis V."/>
            <person name="Maru K."/>
            <person name="Matthews C."/>
            <person name="McCusker W."/>
            <person name="McDonough S."/>
            <person name="Mehta T."/>
            <person name="Meldrim J."/>
            <person name="Meneus L."/>
            <person name="Mihai O."/>
            <person name="Mihalev A."/>
            <person name="Mihova T."/>
            <person name="Mittelman R."/>
            <person name="Mlenga V."/>
            <person name="Montmayeur A."/>
            <person name="Mulrain L."/>
            <person name="Navidi A."/>
            <person name="Naylor J."/>
            <person name="Negash T."/>
            <person name="Nguyen T."/>
            <person name="Nguyen N."/>
            <person name="Nicol R."/>
            <person name="Norbu C."/>
            <person name="Norbu N."/>
            <person name="Novod N."/>
            <person name="O'Neill B."/>
            <person name="Osman S."/>
            <person name="Markiewicz E."/>
            <person name="Oyono O.L."/>
            <person name="Patti C."/>
            <person name="Phunkhang P."/>
            <person name="Pierre F."/>
            <person name="Priest M."/>
            <person name="Raghuraman S."/>
            <person name="Rege F."/>
            <person name="Reyes R."/>
            <person name="Rise C."/>
            <person name="Rogov P."/>
            <person name="Ross K."/>
            <person name="Ryan E."/>
            <person name="Settipalli S."/>
            <person name="Shea T."/>
            <person name="Sherpa N."/>
            <person name="Shi L."/>
            <person name="Shih D."/>
            <person name="Sparrow T."/>
            <person name="Spaulding J."/>
            <person name="Stalker J."/>
            <person name="Stange-Thomann N."/>
            <person name="Stavropoulos S."/>
            <person name="Stone C."/>
            <person name="Strader C."/>
            <person name="Tesfaye S."/>
            <person name="Thomson T."/>
            <person name="Thoulutsang Y."/>
            <person name="Thoulutsang D."/>
            <person name="Topham K."/>
            <person name="Topping I."/>
            <person name="Tsamla T."/>
            <person name="Vassiliev H."/>
            <person name="Vo A."/>
            <person name="Wangchuk T."/>
            <person name="Wangdi T."/>
            <person name="Weiand M."/>
            <person name="Wilkinson J."/>
            <person name="Wilson A."/>
            <person name="Yadav S."/>
            <person name="Young G."/>
            <person name="Yu Q."/>
            <person name="Zembek L."/>
            <person name="Zhong D."/>
            <person name="Zimmer A."/>
            <person name="Zwirko Z."/>
            <person name="Jaffe D.B."/>
            <person name="Alvarez P."/>
            <person name="Brockman W."/>
            <person name="Butler J."/>
            <person name="Chin C."/>
            <person name="Gnerre S."/>
            <person name="Grabherr M."/>
            <person name="Kleber M."/>
            <person name="Mauceli E."/>
            <person name="MacCallum I."/>
        </authorList>
    </citation>
    <scope>NUCLEOTIDE SEQUENCE [LARGE SCALE GENOMIC DNA]</scope>
    <source>
        <strain evidence="6">Tucson 14024-0371.13</strain>
    </source>
</reference>
<dbReference type="STRING" id="7217.B3MA78"/>
<name>B3MA78_DROAN</name>
<evidence type="ECO:0000256" key="1">
    <source>
        <dbReference type="ARBA" id="ARBA00022884"/>
    </source>
</evidence>
<feature type="compositionally biased region" description="Basic and acidic residues" evidence="3">
    <location>
        <begin position="348"/>
        <end position="357"/>
    </location>
</feature>
<evidence type="ECO:0000313" key="6">
    <source>
        <dbReference type="Proteomes" id="UP000007801"/>
    </source>
</evidence>
<organism evidence="5 6">
    <name type="scientific">Drosophila ananassae</name>
    <name type="common">Fruit fly</name>
    <dbReference type="NCBI Taxonomy" id="7217"/>
    <lineage>
        <taxon>Eukaryota</taxon>
        <taxon>Metazoa</taxon>
        <taxon>Ecdysozoa</taxon>
        <taxon>Arthropoda</taxon>
        <taxon>Hexapoda</taxon>
        <taxon>Insecta</taxon>
        <taxon>Pterygota</taxon>
        <taxon>Neoptera</taxon>
        <taxon>Endopterygota</taxon>
        <taxon>Diptera</taxon>
        <taxon>Brachycera</taxon>
        <taxon>Muscomorpha</taxon>
        <taxon>Ephydroidea</taxon>
        <taxon>Drosophilidae</taxon>
        <taxon>Drosophila</taxon>
        <taxon>Sophophora</taxon>
    </lineage>
</organism>
<dbReference type="InParanoid" id="B3MA78"/>
<dbReference type="FunCoup" id="B3MA78">
    <property type="interactions" value="4"/>
</dbReference>
<dbReference type="KEGG" id="dan:6507757"/>
<keyword evidence="1 2" id="KW-0694">RNA-binding</keyword>
<dbReference type="OMA" id="RFNTQKK"/>
<gene>
    <name evidence="5" type="primary">Dana\GF25131</name>
    <name evidence="5" type="synonym">dana_GLEANR_9809</name>
    <name evidence="5" type="ORF">GF25131</name>
</gene>
<dbReference type="eggNOG" id="ENOG502SA32">
    <property type="taxonomic scope" value="Eukaryota"/>
</dbReference>
<evidence type="ECO:0000256" key="3">
    <source>
        <dbReference type="SAM" id="MobiDB-lite"/>
    </source>
</evidence>
<dbReference type="CDD" id="cd00590">
    <property type="entry name" value="RRM_SF"/>
    <property type="match status" value="1"/>
</dbReference>
<sequence length="370" mass="41752">MKKKQVESDSEEDQLQAEDSDASGVEEEEELQGEDSNASGVEEEGELQEEDTEDELDLAASSTDTDSDDDSGEEAPENAAPKSREERIDEKIHAKYEQLKGTRLYVRFPQKLPLDVEEFNKKVKALHPLVVKSTKPRQKHARFCLVDFETPENRDKAYEDIKSSIQNDPKFKGLFVSLPKTESDDFVNELVSKKQLSEENKRTKSRMKRATKLLQKKGTFTTSIVITNLPKTSSVAQVRQLFTDAVDIQIRPGKGKFREFSAATVTLPTSHDARSAIKKKLSLSGTELILRFNTANKRKPKDKLKQKTKNGKSPQKKKETDTKKLETEKGESPNKKNTQSKRIGNPKRKADGGDNKKINTPKKMKKLSAE</sequence>
<evidence type="ECO:0000313" key="5">
    <source>
        <dbReference type="EMBL" id="EDV39092.1"/>
    </source>
</evidence>
<evidence type="ECO:0000256" key="2">
    <source>
        <dbReference type="PROSITE-ProRule" id="PRU00176"/>
    </source>
</evidence>
<dbReference type="GeneID" id="6507757"/>
<feature type="compositionally biased region" description="Acidic residues" evidence="3">
    <location>
        <begin position="65"/>
        <end position="76"/>
    </location>
</feature>
<evidence type="ECO:0000259" key="4">
    <source>
        <dbReference type="PROSITE" id="PS50102"/>
    </source>
</evidence>
<dbReference type="SUPFAM" id="SSF54928">
    <property type="entry name" value="RNA-binding domain, RBD"/>
    <property type="match status" value="1"/>
</dbReference>
<dbReference type="HOGENOM" id="CLU_062911_0_0_1"/>
<dbReference type="AlphaFoldDB" id="B3MA78"/>
<feature type="region of interest" description="Disordered" evidence="3">
    <location>
        <begin position="292"/>
        <end position="370"/>
    </location>
</feature>